<dbReference type="RefSeq" id="WP_046317542.1">
    <property type="nucleotide sequence ID" value="NZ_JAMBJK010000002.1"/>
</dbReference>
<feature type="transmembrane region" description="Helical" evidence="1">
    <location>
        <begin position="151"/>
        <end position="172"/>
    </location>
</feature>
<dbReference type="Gene3D" id="1.10.1760.20">
    <property type="match status" value="1"/>
</dbReference>
<protein>
    <submittedName>
        <fullName evidence="2">Putative membrane protein</fullName>
    </submittedName>
</protein>
<dbReference type="AlphaFoldDB" id="A0A0F4LPI7"/>
<feature type="transmembrane region" description="Helical" evidence="1">
    <location>
        <begin position="77"/>
        <end position="98"/>
    </location>
</feature>
<accession>A0A0F4LPI7</accession>
<feature type="transmembrane region" description="Helical" evidence="1">
    <location>
        <begin position="110"/>
        <end position="131"/>
    </location>
</feature>
<name>A0A0F4LPI7_9LACO</name>
<gene>
    <name evidence="2" type="ORF">JG30_14310</name>
</gene>
<dbReference type="OrthoDB" id="2988652at2"/>
<sequence length="183" mass="19704">MNKQTLQRTVFAGLCAAIIFIGISLFRINLPAVVGRPFIHFGNTFAVVTVLVLGFRYGAAAAMIGLGLFDVLNGYAATAWITVLEALVLSAVVAQTFHWLHYHPGQLAKLYLVSLAAGLIKIVTSWVAGVIESLMVGTQLPVACVNSFLSLPATVINSAATFLLVPLIYLALEKTILKRIHLR</sequence>
<keyword evidence="1" id="KW-1133">Transmembrane helix</keyword>
<dbReference type="Proteomes" id="UP000033558">
    <property type="component" value="Unassembled WGS sequence"/>
</dbReference>
<organism evidence="2 3">
    <name type="scientific">Bombilactobacillus mellifer</name>
    <dbReference type="NCBI Taxonomy" id="1218492"/>
    <lineage>
        <taxon>Bacteria</taxon>
        <taxon>Bacillati</taxon>
        <taxon>Bacillota</taxon>
        <taxon>Bacilli</taxon>
        <taxon>Lactobacillales</taxon>
        <taxon>Lactobacillaceae</taxon>
        <taxon>Bombilactobacillus</taxon>
    </lineage>
</organism>
<dbReference type="PATRIC" id="fig|1218492.5.peg.1483"/>
<keyword evidence="1" id="KW-0812">Transmembrane</keyword>
<dbReference type="GO" id="GO:0016020">
    <property type="term" value="C:membrane"/>
    <property type="evidence" value="ECO:0007669"/>
    <property type="project" value="InterPro"/>
</dbReference>
<dbReference type="InterPro" id="IPR009825">
    <property type="entry name" value="ECF_substrate-spec-like"/>
</dbReference>
<feature type="transmembrane region" description="Helical" evidence="1">
    <location>
        <begin position="38"/>
        <end position="57"/>
    </location>
</feature>
<dbReference type="EMBL" id="JXJQ01000010">
    <property type="protein sequence ID" value="KJY60742.1"/>
    <property type="molecule type" value="Genomic_DNA"/>
</dbReference>
<dbReference type="STRING" id="1218492.JG30_14310"/>
<proteinExistence type="predicted"/>
<dbReference type="HOGENOM" id="CLU_084705_2_1_9"/>
<evidence type="ECO:0000313" key="2">
    <source>
        <dbReference type="EMBL" id="KJY60742.1"/>
    </source>
</evidence>
<reference evidence="2 3" key="1">
    <citation type="submission" date="2015-01" db="EMBL/GenBank/DDBJ databases">
        <title>Comparative genomics of the lactic acid bacteria isolated from the honey bee gut.</title>
        <authorList>
            <person name="Ellegaard K.M."/>
            <person name="Tamarit D."/>
            <person name="Javelind E."/>
            <person name="Olofsson T."/>
            <person name="Andersson S.G."/>
            <person name="Vasquez A."/>
        </authorList>
    </citation>
    <scope>NUCLEOTIDE SEQUENCE [LARGE SCALE GENOMIC DNA]</scope>
    <source>
        <strain evidence="2 3">Bin4</strain>
    </source>
</reference>
<feature type="transmembrane region" description="Helical" evidence="1">
    <location>
        <begin position="6"/>
        <end position="26"/>
    </location>
</feature>
<keyword evidence="3" id="KW-1185">Reference proteome</keyword>
<evidence type="ECO:0000313" key="3">
    <source>
        <dbReference type="Proteomes" id="UP000033558"/>
    </source>
</evidence>
<evidence type="ECO:0000256" key="1">
    <source>
        <dbReference type="SAM" id="Phobius"/>
    </source>
</evidence>
<dbReference type="Pfam" id="PF07155">
    <property type="entry name" value="ECF-ribofla_trS"/>
    <property type="match status" value="1"/>
</dbReference>
<comment type="caution">
    <text evidence="2">The sequence shown here is derived from an EMBL/GenBank/DDBJ whole genome shotgun (WGS) entry which is preliminary data.</text>
</comment>
<keyword evidence="1" id="KW-0472">Membrane</keyword>